<dbReference type="AlphaFoldDB" id="A0A9D9HB15"/>
<name>A0A9D9HB15_9SPIR</name>
<comment type="caution">
    <text evidence="1">The sequence shown here is derived from an EMBL/GenBank/DDBJ whole genome shotgun (WGS) entry which is preliminary data.</text>
</comment>
<gene>
    <name evidence="1" type="ORF">IAC42_04710</name>
</gene>
<evidence type="ECO:0000313" key="1">
    <source>
        <dbReference type="EMBL" id="MBO8443042.1"/>
    </source>
</evidence>
<protein>
    <recommendedName>
        <fullName evidence="3">Rpn family recombination-promoting nuclease/putative transposase</fullName>
    </recommendedName>
</protein>
<organism evidence="1 2">
    <name type="scientific">Candidatus Aphodenecus pullistercoris</name>
    <dbReference type="NCBI Taxonomy" id="2840669"/>
    <lineage>
        <taxon>Bacteria</taxon>
        <taxon>Pseudomonadati</taxon>
        <taxon>Spirochaetota</taxon>
        <taxon>Spirochaetia</taxon>
        <taxon>Spirochaetales</taxon>
        <taxon>Candidatus Aphodenecus</taxon>
    </lineage>
</organism>
<reference evidence="1" key="2">
    <citation type="journal article" date="2021" name="PeerJ">
        <title>Extensive microbial diversity within the chicken gut microbiome revealed by metagenomics and culture.</title>
        <authorList>
            <person name="Gilroy R."/>
            <person name="Ravi A."/>
            <person name="Getino M."/>
            <person name="Pursley I."/>
            <person name="Horton D.L."/>
            <person name="Alikhan N.F."/>
            <person name="Baker D."/>
            <person name="Gharbi K."/>
            <person name="Hall N."/>
            <person name="Watson M."/>
            <person name="Adriaenssens E.M."/>
            <person name="Foster-Nyarko E."/>
            <person name="Jarju S."/>
            <person name="Secka A."/>
            <person name="Antonio M."/>
            <person name="Oren A."/>
            <person name="Chaudhuri R.R."/>
            <person name="La Ragione R."/>
            <person name="Hildebrand F."/>
            <person name="Pallen M.J."/>
        </authorList>
    </citation>
    <scope>NUCLEOTIDE SEQUENCE</scope>
    <source>
        <strain evidence="1">11167</strain>
    </source>
</reference>
<proteinExistence type="predicted"/>
<evidence type="ECO:0000313" key="2">
    <source>
        <dbReference type="Proteomes" id="UP000823633"/>
    </source>
</evidence>
<reference evidence="1" key="1">
    <citation type="submission" date="2020-10" db="EMBL/GenBank/DDBJ databases">
        <authorList>
            <person name="Gilroy R."/>
        </authorList>
    </citation>
    <scope>NUCLEOTIDE SEQUENCE</scope>
    <source>
        <strain evidence="1">11167</strain>
    </source>
</reference>
<evidence type="ECO:0008006" key="3">
    <source>
        <dbReference type="Google" id="ProtNLM"/>
    </source>
</evidence>
<dbReference type="EMBL" id="JADIMU010000030">
    <property type="protein sequence ID" value="MBO8443042.1"/>
    <property type="molecule type" value="Genomic_DNA"/>
</dbReference>
<sequence length="264" mass="30409">MDKVDNCVTQENLERIGRMTLFNDILFRNVAKDRDVARLFVRLFTGREDLDVVARDTQYSVVPVTGQRGVVMDLHIVDDEGSVFDFEIQDYRELHLALRARWYHSQLDWEHGPESGQEYDSLPQVQVVFIMRHDPFGQGRLLYRVRKEAAPGLVYDDGSHTAFMNVGAADDSALGRLAHDLVQTRAEDMYYDELRKQVRHYKTTKEGTKRMCRELEEMKMETADKKARMIAENLLKFGMSVADVAMNTELDKAVVEELAAKKGK</sequence>
<dbReference type="Proteomes" id="UP000823633">
    <property type="component" value="Unassembled WGS sequence"/>
</dbReference>
<accession>A0A9D9HB15</accession>